<dbReference type="SMART" id="SM00066">
    <property type="entry name" value="GAL4"/>
    <property type="match status" value="1"/>
</dbReference>
<dbReference type="PROSITE" id="PS50048">
    <property type="entry name" value="ZN2_CY6_FUNGAL_2"/>
    <property type="match status" value="1"/>
</dbReference>
<organism evidence="3 4">
    <name type="scientific">Akanthomyces lecanii RCEF 1005</name>
    <dbReference type="NCBI Taxonomy" id="1081108"/>
    <lineage>
        <taxon>Eukaryota</taxon>
        <taxon>Fungi</taxon>
        <taxon>Dikarya</taxon>
        <taxon>Ascomycota</taxon>
        <taxon>Pezizomycotina</taxon>
        <taxon>Sordariomycetes</taxon>
        <taxon>Hypocreomycetidae</taxon>
        <taxon>Hypocreales</taxon>
        <taxon>Cordycipitaceae</taxon>
        <taxon>Akanthomyces</taxon>
        <taxon>Cordyceps confragosa</taxon>
    </lineage>
</organism>
<proteinExistence type="predicted"/>
<dbReference type="SUPFAM" id="SSF57701">
    <property type="entry name" value="Zn2/Cys6 DNA-binding domain"/>
    <property type="match status" value="1"/>
</dbReference>
<dbReference type="Gene3D" id="4.10.240.10">
    <property type="entry name" value="Zn(2)-C6 fungal-type DNA-binding domain"/>
    <property type="match status" value="1"/>
</dbReference>
<dbReference type="InterPro" id="IPR036864">
    <property type="entry name" value="Zn2-C6_fun-type_DNA-bd_sf"/>
</dbReference>
<evidence type="ECO:0000313" key="3">
    <source>
        <dbReference type="EMBL" id="OAA72955.1"/>
    </source>
</evidence>
<keyword evidence="3" id="KW-0238">DNA-binding</keyword>
<dbReference type="GO" id="GO:0008270">
    <property type="term" value="F:zinc ion binding"/>
    <property type="evidence" value="ECO:0007669"/>
    <property type="project" value="InterPro"/>
</dbReference>
<dbReference type="PROSITE" id="PS00463">
    <property type="entry name" value="ZN2_CY6_FUNGAL_1"/>
    <property type="match status" value="1"/>
</dbReference>
<dbReference type="OrthoDB" id="5423818at2759"/>
<sequence length="533" mass="60155">MPISRKKSCAHCRQSKLRCNLDTPSCSQCTRRRFKCVYDGRDLDRVAPYSFQASFTSAASISDLSSTVDTPAAINALEHSDVISGTATGLAATAAEDDALLDFSGGGLSIDWLAQGRPAYSVLESPNSFDIDTIELPTVASRDFFYGTHKQQDFTTLDTEVQHFPHRSIVNPELSQRDTRGALSPAHDVHLVSITAPSDQKILRRRIFLKDCVLTSVVLGQLTGYPKMMLEGDLLPPFIQPPCHYDEEQAPRCRVAGRHKCLPEILAICASLVEMFYSRTQANERFVWKTIYAERARLRKKFATFDRHDQLAAVQSVTVFMLLQADDPSTIDRNDSGALLGTAMEFIVVLSSNHTRQPEPLRMRPVRREWAFHESLRRYVLRWFTGLDLVLSLLTSKYSIASIFCIIDLLLEGMHPPEGHTCEEGVAFARNLLPCSRDLWEARSTSRWIMHYDSYLLRSETDEELRGHRLLESKLSSGHSGIHSSCMGSPESRSPDADVLRWCEGLDMLGTLIWMVVPLYRYRIEQSRERMAG</sequence>
<evidence type="ECO:0000259" key="2">
    <source>
        <dbReference type="PROSITE" id="PS50048"/>
    </source>
</evidence>
<keyword evidence="1" id="KW-0539">Nucleus</keyword>
<dbReference type="Pfam" id="PF00172">
    <property type="entry name" value="Zn_clus"/>
    <property type="match status" value="1"/>
</dbReference>
<name>A0A168DSJ4_CORDF</name>
<feature type="domain" description="Zn(2)-C6 fungal-type" evidence="2">
    <location>
        <begin position="8"/>
        <end position="38"/>
    </location>
</feature>
<dbReference type="GO" id="GO:0003677">
    <property type="term" value="F:DNA binding"/>
    <property type="evidence" value="ECO:0007669"/>
    <property type="project" value="UniProtKB-KW"/>
</dbReference>
<dbReference type="AlphaFoldDB" id="A0A168DSJ4"/>
<dbReference type="Proteomes" id="UP000076881">
    <property type="component" value="Unassembled WGS sequence"/>
</dbReference>
<gene>
    <name evidence="3" type="ORF">LEL_08739</name>
</gene>
<protein>
    <submittedName>
        <fullName evidence="3">Zn(2)-C6 fungal-type DNA-binding domain protein</fullName>
    </submittedName>
</protein>
<comment type="caution">
    <text evidence="3">The sequence shown here is derived from an EMBL/GenBank/DDBJ whole genome shotgun (WGS) entry which is preliminary data.</text>
</comment>
<reference evidence="3 4" key="1">
    <citation type="journal article" date="2016" name="Genome Biol. Evol.">
        <title>Divergent and convergent evolution of fungal pathogenicity.</title>
        <authorList>
            <person name="Shang Y."/>
            <person name="Xiao G."/>
            <person name="Zheng P."/>
            <person name="Cen K."/>
            <person name="Zhan S."/>
            <person name="Wang C."/>
        </authorList>
    </citation>
    <scope>NUCLEOTIDE SEQUENCE [LARGE SCALE GENOMIC DNA]</scope>
    <source>
        <strain evidence="3 4">RCEF 1005</strain>
    </source>
</reference>
<accession>A0A168DSJ4</accession>
<dbReference type="EMBL" id="AZHF01000007">
    <property type="protein sequence ID" value="OAA72955.1"/>
    <property type="molecule type" value="Genomic_DNA"/>
</dbReference>
<dbReference type="CDD" id="cd00067">
    <property type="entry name" value="GAL4"/>
    <property type="match status" value="1"/>
</dbReference>
<dbReference type="InterPro" id="IPR001138">
    <property type="entry name" value="Zn2Cys6_DnaBD"/>
</dbReference>
<dbReference type="GO" id="GO:0000981">
    <property type="term" value="F:DNA-binding transcription factor activity, RNA polymerase II-specific"/>
    <property type="evidence" value="ECO:0007669"/>
    <property type="project" value="InterPro"/>
</dbReference>
<evidence type="ECO:0000313" key="4">
    <source>
        <dbReference type="Proteomes" id="UP000076881"/>
    </source>
</evidence>
<dbReference type="STRING" id="1081108.A0A168DSJ4"/>
<evidence type="ECO:0000256" key="1">
    <source>
        <dbReference type="ARBA" id="ARBA00023242"/>
    </source>
</evidence>
<keyword evidence="4" id="KW-1185">Reference proteome</keyword>